<dbReference type="GeneID" id="19333523"/>
<organism evidence="1 2">
    <name type="scientific">Pseudocercospora fijiensis (strain CIRAD86)</name>
    <name type="common">Black leaf streak disease fungus</name>
    <name type="synonym">Mycosphaerella fijiensis</name>
    <dbReference type="NCBI Taxonomy" id="383855"/>
    <lineage>
        <taxon>Eukaryota</taxon>
        <taxon>Fungi</taxon>
        <taxon>Dikarya</taxon>
        <taxon>Ascomycota</taxon>
        <taxon>Pezizomycotina</taxon>
        <taxon>Dothideomycetes</taxon>
        <taxon>Dothideomycetidae</taxon>
        <taxon>Mycosphaerellales</taxon>
        <taxon>Mycosphaerellaceae</taxon>
        <taxon>Pseudocercospora</taxon>
    </lineage>
</organism>
<name>M2ZP65_PSEFD</name>
<dbReference type="EMBL" id="KB446560">
    <property type="protein sequence ID" value="EME80904.1"/>
    <property type="molecule type" value="Genomic_DNA"/>
</dbReference>
<evidence type="ECO:0000313" key="1">
    <source>
        <dbReference type="EMBL" id="EME80904.1"/>
    </source>
</evidence>
<sequence>MWLVTELHDTVNCSEANESLGHQFCSIVTVAPVYALRCLNYRSINQLDCSRDVIPAPFNRQFLRLSSPHHSMAAGAREFIPELPEAICLTSTKSTRERLAIIPSEVQVAPTTRQRFIPIKPYFRHGSQTAQHTDISRAERPFVENHSLALCIINLLMKPNHTTEDTSSIFSCCLLSGTTFLNTIAYHDQPVQAESEPPISFIQLDTFITQSQENHRPPTPSPFLRNL</sequence>
<gene>
    <name evidence="1" type="ORF">MYCFIDRAFT_176261</name>
</gene>
<dbReference type="Proteomes" id="UP000016932">
    <property type="component" value="Unassembled WGS sequence"/>
</dbReference>
<reference evidence="1 2" key="1">
    <citation type="journal article" date="2012" name="PLoS Pathog.">
        <title>Diverse lifestyles and strategies of plant pathogenesis encoded in the genomes of eighteen Dothideomycetes fungi.</title>
        <authorList>
            <person name="Ohm R.A."/>
            <person name="Feau N."/>
            <person name="Henrissat B."/>
            <person name="Schoch C.L."/>
            <person name="Horwitz B.A."/>
            <person name="Barry K.W."/>
            <person name="Condon B.J."/>
            <person name="Copeland A.C."/>
            <person name="Dhillon B."/>
            <person name="Glaser F."/>
            <person name="Hesse C.N."/>
            <person name="Kosti I."/>
            <person name="LaButti K."/>
            <person name="Lindquist E.A."/>
            <person name="Lucas S."/>
            <person name="Salamov A.A."/>
            <person name="Bradshaw R.E."/>
            <person name="Ciuffetti L."/>
            <person name="Hamelin R.C."/>
            <person name="Kema G.H.J."/>
            <person name="Lawrence C."/>
            <person name="Scott J.A."/>
            <person name="Spatafora J.W."/>
            <person name="Turgeon B.G."/>
            <person name="de Wit P.J.G.M."/>
            <person name="Zhong S."/>
            <person name="Goodwin S.B."/>
            <person name="Grigoriev I.V."/>
        </authorList>
    </citation>
    <scope>NUCLEOTIDE SEQUENCE [LARGE SCALE GENOMIC DNA]</scope>
    <source>
        <strain evidence="1 2">CIRAD86</strain>
    </source>
</reference>
<dbReference type="RefSeq" id="XP_007928258.1">
    <property type="nucleotide sequence ID" value="XM_007930067.1"/>
</dbReference>
<dbReference type="KEGG" id="pfj:MYCFIDRAFT_176261"/>
<dbReference type="HOGENOM" id="CLU_1220151_0_0_1"/>
<accession>M2ZP65</accession>
<proteinExistence type="predicted"/>
<dbReference type="VEuPathDB" id="FungiDB:MYCFIDRAFT_176261"/>
<dbReference type="AlphaFoldDB" id="M2ZP65"/>
<protein>
    <submittedName>
        <fullName evidence="1">Uncharacterized protein</fullName>
    </submittedName>
</protein>
<evidence type="ECO:0000313" key="2">
    <source>
        <dbReference type="Proteomes" id="UP000016932"/>
    </source>
</evidence>
<keyword evidence="2" id="KW-1185">Reference proteome</keyword>